<dbReference type="AlphaFoldDB" id="F5ZCL9"/>
<protein>
    <submittedName>
        <fullName evidence="1">Uncharacterized protein</fullName>
    </submittedName>
</protein>
<organism evidence="1 2">
    <name type="scientific">Alteromonas naphthalenivorans</name>
    <dbReference type="NCBI Taxonomy" id="715451"/>
    <lineage>
        <taxon>Bacteria</taxon>
        <taxon>Pseudomonadati</taxon>
        <taxon>Pseudomonadota</taxon>
        <taxon>Gammaproteobacteria</taxon>
        <taxon>Alteromonadales</taxon>
        <taxon>Alteromonadaceae</taxon>
        <taxon>Alteromonas/Salinimonas group</taxon>
        <taxon>Alteromonas</taxon>
    </lineage>
</organism>
<dbReference type="PANTHER" id="PTHR30298">
    <property type="entry name" value="H REPEAT-ASSOCIATED PREDICTED TRANSPOSASE"/>
    <property type="match status" value="1"/>
</dbReference>
<dbReference type="EMBL" id="CP002339">
    <property type="protein sequence ID" value="AEF02768.1"/>
    <property type="molecule type" value="Genomic_DNA"/>
</dbReference>
<keyword evidence="2" id="KW-1185">Reference proteome</keyword>
<reference evidence="1 2" key="1">
    <citation type="journal article" date="2011" name="J. Bacteriol.">
        <title>Complete genome sequence of the polycyclic aromatic hydrocarbon-degrading bacterium Alteromonas sp. strain SN2.</title>
        <authorList>
            <person name="Jin H.M."/>
            <person name="Jeong H."/>
            <person name="Moon E.J."/>
            <person name="Math R.K."/>
            <person name="Lee K."/>
            <person name="Kim H.J."/>
            <person name="Jeon C.O."/>
            <person name="Oh T.K."/>
            <person name="Kim J.F."/>
        </authorList>
    </citation>
    <scope>NUCLEOTIDE SEQUENCE [LARGE SCALE GENOMIC DNA]</scope>
    <source>
        <strain evidence="2">JCM 17741 / KACC 18427 / KCTC 11700BP / SN2</strain>
    </source>
</reference>
<proteinExistence type="predicted"/>
<dbReference type="PANTHER" id="PTHR30298:SF0">
    <property type="entry name" value="PROTEIN YBFL-RELATED"/>
    <property type="match status" value="1"/>
</dbReference>
<dbReference type="KEGG" id="alt:ambt_06155"/>
<evidence type="ECO:0000313" key="2">
    <source>
        <dbReference type="Proteomes" id="UP000000683"/>
    </source>
</evidence>
<dbReference type="HOGENOM" id="CLU_2986354_0_0_6"/>
<sequence>MGCQTSIAEQIVEQGGDYLFTLKSNQGKLCKAVEDAFTETTGSTTWWLNLRDKSGVA</sequence>
<evidence type="ECO:0000313" key="1">
    <source>
        <dbReference type="EMBL" id="AEF02768.1"/>
    </source>
</evidence>
<accession>F5ZCL9</accession>
<dbReference type="Proteomes" id="UP000000683">
    <property type="component" value="Chromosome"/>
</dbReference>
<gene>
    <name evidence="1" type="ordered locus">ambt_06155</name>
</gene>
<name>F5ZCL9_ALTNA</name>
<dbReference type="eggNOG" id="COG5433">
    <property type="taxonomic scope" value="Bacteria"/>
</dbReference>
<dbReference type="InterPro" id="IPR051698">
    <property type="entry name" value="Transposase_11-like"/>
</dbReference>